<evidence type="ECO:0000259" key="3">
    <source>
        <dbReference type="PROSITE" id="PS51175"/>
    </source>
</evidence>
<evidence type="ECO:0000313" key="5">
    <source>
        <dbReference type="Proteomes" id="UP000002350"/>
    </source>
</evidence>
<dbReference type="SUPFAM" id="SSF56436">
    <property type="entry name" value="C-type lectin-like"/>
    <property type="match status" value="1"/>
</dbReference>
<dbReference type="SUPFAM" id="SSF49785">
    <property type="entry name" value="Galactose-binding domain-like"/>
    <property type="match status" value="1"/>
</dbReference>
<evidence type="ECO:0000313" key="4">
    <source>
        <dbReference type="EMBL" id="BAJ02246.1"/>
    </source>
</evidence>
<dbReference type="CAZy" id="CBM6">
    <property type="family name" value="Carbohydrate-Binding Module Family 6"/>
</dbReference>
<dbReference type="InterPro" id="IPR051043">
    <property type="entry name" value="Sulfatase_Mod_Factor_Kinase"/>
</dbReference>
<dbReference type="GO" id="GO:0120147">
    <property type="term" value="F:formylglycine-generating oxidase activity"/>
    <property type="evidence" value="ECO:0007669"/>
    <property type="project" value="TreeGrafter"/>
</dbReference>
<keyword evidence="1" id="KW-0732">Signal</keyword>
<evidence type="ECO:0008006" key="6">
    <source>
        <dbReference type="Google" id="ProtNLM"/>
    </source>
</evidence>
<dbReference type="PANTHER" id="PTHR23150:SF19">
    <property type="entry name" value="FORMYLGLYCINE-GENERATING ENZYME"/>
    <property type="match status" value="1"/>
</dbReference>
<evidence type="ECO:0000259" key="2">
    <source>
        <dbReference type="PROSITE" id="PS50853"/>
    </source>
</evidence>
<dbReference type="SMART" id="SM00606">
    <property type="entry name" value="CBD_IV"/>
    <property type="match status" value="1"/>
</dbReference>
<dbReference type="SUPFAM" id="SSF49265">
    <property type="entry name" value="Fibronectin type III"/>
    <property type="match status" value="1"/>
</dbReference>
<dbReference type="Proteomes" id="UP000002350">
    <property type="component" value="Chromosome"/>
</dbReference>
<dbReference type="eggNOG" id="COG2730">
    <property type="taxonomic scope" value="Bacteria"/>
</dbReference>
<dbReference type="PROSITE" id="PS50853">
    <property type="entry name" value="FN3"/>
    <property type="match status" value="1"/>
</dbReference>
<evidence type="ECO:0000256" key="1">
    <source>
        <dbReference type="ARBA" id="ARBA00022729"/>
    </source>
</evidence>
<dbReference type="InterPro" id="IPR005084">
    <property type="entry name" value="CBM6"/>
</dbReference>
<dbReference type="GO" id="GO:0030246">
    <property type="term" value="F:carbohydrate binding"/>
    <property type="evidence" value="ECO:0007669"/>
    <property type="project" value="InterPro"/>
</dbReference>
<dbReference type="InterPro" id="IPR005532">
    <property type="entry name" value="SUMF_dom"/>
</dbReference>
<dbReference type="Gene3D" id="3.90.1580.10">
    <property type="entry name" value="paralog of FGE (formylglycine-generating enzyme)"/>
    <property type="match status" value="1"/>
</dbReference>
<gene>
    <name evidence="4" type="ordered locus">SVI_2275</name>
</gene>
<name>D4ZKP7_SHEVD</name>
<dbReference type="Gene3D" id="2.60.120.260">
    <property type="entry name" value="Galactose-binding domain-like"/>
    <property type="match status" value="1"/>
</dbReference>
<dbReference type="InterPro" id="IPR013783">
    <property type="entry name" value="Ig-like_fold"/>
</dbReference>
<dbReference type="InterPro" id="IPR003961">
    <property type="entry name" value="FN3_dom"/>
</dbReference>
<organism evidence="4 5">
    <name type="scientific">Shewanella violacea (strain JCM 10179 / CIP 106290 / LMG 19151 / DSS12)</name>
    <dbReference type="NCBI Taxonomy" id="637905"/>
    <lineage>
        <taxon>Bacteria</taxon>
        <taxon>Pseudomonadati</taxon>
        <taxon>Pseudomonadota</taxon>
        <taxon>Gammaproteobacteria</taxon>
        <taxon>Alteromonadales</taxon>
        <taxon>Shewanellaceae</taxon>
        <taxon>Shewanella</taxon>
    </lineage>
</organism>
<dbReference type="Pfam" id="PF03422">
    <property type="entry name" value="CBM_6"/>
    <property type="match status" value="1"/>
</dbReference>
<reference evidence="5" key="1">
    <citation type="journal article" date="2010" name="Mol. Biosyst.">
        <title>Complete genome sequence and comparative analysis of Shewanella violacea, a psychrophilic and piezophilic bacterium from deep sea floor sediments.</title>
        <authorList>
            <person name="Aono E."/>
            <person name="Baba T."/>
            <person name="Ara T."/>
            <person name="Nishi T."/>
            <person name="Nakamichi T."/>
            <person name="Inamoto E."/>
            <person name="Toyonaga H."/>
            <person name="Hasegawa M."/>
            <person name="Takai Y."/>
            <person name="Okumura Y."/>
            <person name="Baba M."/>
            <person name="Tomita M."/>
            <person name="Kato C."/>
            <person name="Oshima T."/>
            <person name="Nakasone K."/>
            <person name="Mori H."/>
        </authorList>
    </citation>
    <scope>NUCLEOTIDE SEQUENCE [LARGE SCALE GENOMIC DNA]</scope>
    <source>
        <strain evidence="5">JCM 10179 / CIP 106290 / LMG 19151 / DSS12</strain>
    </source>
</reference>
<dbReference type="InterPro" id="IPR042095">
    <property type="entry name" value="SUMF_sf"/>
</dbReference>
<accession>D4ZKP7</accession>
<dbReference type="Gene3D" id="2.60.40.10">
    <property type="entry name" value="Immunoglobulins"/>
    <property type="match status" value="1"/>
</dbReference>
<sequence length="562" mass="63072">MIMIITRDYPVSLILVLACLNSNVYADDKLIEPPMVTILGGKFLMGSDKGWDNELPIHQVTIGTFDLAKYEVTVKEFRHFIEATGYLAPQECYHQVTDKWIGDKSRGSWNNNALTQSEYQPVVCINAEAATAYAKWLSQATGKSYRLPTEAEWEYAAKSGRKTRYYFSDTIDDPRICEYANITDQTAEQRAQQDFGASYIGSIGITPCDDNSGYSSIVGMYKPNEFGIYDLIGNVQEYVQDCDNVSYQDAPNDGSAWLTGDCTRRVLRGGSWHWHEFSASQRSVVPSTFTGVLEGFRLARDRSHRDEDKLALSRGLFESGLAKAQKTEHFHRQDVLPYPAKPRGLKLVSHTGDSKIHLSWEPNLEAETTGYNVYQTQAFGGQYRKIASNISEPAFSLQKPVRRKHSYVVSAVNPDRFSEYSEPVTTPDTVNQIPGTIQAEDYNNMSGMLVNDTQDLGGGLILTGWGAIRKGDWAEYTVNIASDGFYQMKYRVASSQSSNGFELLLNDKATIAYRVPETGGLNKWLTVTENKVYLPSGKHVIRIQSIAEQWKLNWFSFEAVSG</sequence>
<dbReference type="Pfam" id="PF03781">
    <property type="entry name" value="FGE-sulfatase"/>
    <property type="match status" value="1"/>
</dbReference>
<dbReference type="InterPro" id="IPR036116">
    <property type="entry name" value="FN3_sf"/>
</dbReference>
<dbReference type="eggNOG" id="COG1262">
    <property type="taxonomic scope" value="Bacteria"/>
</dbReference>
<dbReference type="STRING" id="637905.SVI_2275"/>
<dbReference type="EMBL" id="AP011177">
    <property type="protein sequence ID" value="BAJ02246.1"/>
    <property type="molecule type" value="Genomic_DNA"/>
</dbReference>
<proteinExistence type="predicted"/>
<dbReference type="PROSITE" id="PS51175">
    <property type="entry name" value="CBM6"/>
    <property type="match status" value="1"/>
</dbReference>
<dbReference type="KEGG" id="svo:SVI_2275"/>
<dbReference type="AlphaFoldDB" id="D4ZKP7"/>
<dbReference type="PANTHER" id="PTHR23150">
    <property type="entry name" value="SULFATASE MODIFYING FACTOR 1, 2"/>
    <property type="match status" value="1"/>
</dbReference>
<dbReference type="InterPro" id="IPR006584">
    <property type="entry name" value="Cellulose-bd_IV"/>
</dbReference>
<dbReference type="CDD" id="cd00063">
    <property type="entry name" value="FN3"/>
    <property type="match status" value="1"/>
</dbReference>
<dbReference type="CDD" id="cd04080">
    <property type="entry name" value="CBM6_cellulase-like"/>
    <property type="match status" value="1"/>
</dbReference>
<dbReference type="InterPro" id="IPR008979">
    <property type="entry name" value="Galactose-bd-like_sf"/>
</dbReference>
<keyword evidence="5" id="KW-1185">Reference proteome</keyword>
<feature type="domain" description="Fibronectin type-III" evidence="2">
    <location>
        <begin position="341"/>
        <end position="432"/>
    </location>
</feature>
<dbReference type="HOGENOM" id="CLU_496841_0_0_6"/>
<dbReference type="PROSITE" id="PS51257">
    <property type="entry name" value="PROKAR_LIPOPROTEIN"/>
    <property type="match status" value="1"/>
</dbReference>
<feature type="domain" description="CBM6" evidence="3">
    <location>
        <begin position="435"/>
        <end position="558"/>
    </location>
</feature>
<protein>
    <recommendedName>
        <fullName evidence="6">CBM6 domain-containing protein</fullName>
    </recommendedName>
</protein>
<dbReference type="InterPro" id="IPR016187">
    <property type="entry name" value="CTDL_fold"/>
</dbReference>